<evidence type="ECO:0000259" key="2">
    <source>
        <dbReference type="SMART" id="SM00256"/>
    </source>
</evidence>
<keyword evidence="4" id="KW-1185">Reference proteome</keyword>
<organism evidence="3 4">
    <name type="scientific">Urochloa decumbens</name>
    <dbReference type="NCBI Taxonomy" id="240449"/>
    <lineage>
        <taxon>Eukaryota</taxon>
        <taxon>Viridiplantae</taxon>
        <taxon>Streptophyta</taxon>
        <taxon>Embryophyta</taxon>
        <taxon>Tracheophyta</taxon>
        <taxon>Spermatophyta</taxon>
        <taxon>Magnoliopsida</taxon>
        <taxon>Liliopsida</taxon>
        <taxon>Poales</taxon>
        <taxon>Poaceae</taxon>
        <taxon>PACMAD clade</taxon>
        <taxon>Panicoideae</taxon>
        <taxon>Panicodae</taxon>
        <taxon>Paniceae</taxon>
        <taxon>Melinidinae</taxon>
        <taxon>Urochloa</taxon>
    </lineage>
</organism>
<dbReference type="SUPFAM" id="SSF81383">
    <property type="entry name" value="F-box domain"/>
    <property type="match status" value="1"/>
</dbReference>
<feature type="domain" description="F-box" evidence="2">
    <location>
        <begin position="29"/>
        <end position="70"/>
    </location>
</feature>
<evidence type="ECO:0000313" key="3">
    <source>
        <dbReference type="EMBL" id="CAL4955668.1"/>
    </source>
</evidence>
<protein>
    <recommendedName>
        <fullName evidence="2">F-box domain-containing protein</fullName>
    </recommendedName>
</protein>
<reference evidence="3" key="1">
    <citation type="submission" date="2024-10" db="EMBL/GenBank/DDBJ databases">
        <authorList>
            <person name="Ryan C."/>
        </authorList>
    </citation>
    <scope>NUCLEOTIDE SEQUENCE [LARGE SCALE GENOMIC DNA]</scope>
</reference>
<feature type="compositionally biased region" description="Basic residues" evidence="1">
    <location>
        <begin position="1"/>
        <end position="17"/>
    </location>
</feature>
<name>A0ABC8Z6I4_9POAL</name>
<dbReference type="InterPro" id="IPR036047">
    <property type="entry name" value="F-box-like_dom_sf"/>
</dbReference>
<dbReference type="Proteomes" id="UP001497457">
    <property type="component" value="Chromosome 18b"/>
</dbReference>
<dbReference type="EMBL" id="OZ075128">
    <property type="protein sequence ID" value="CAL4955668.1"/>
    <property type="molecule type" value="Genomic_DNA"/>
</dbReference>
<feature type="region of interest" description="Disordered" evidence="1">
    <location>
        <begin position="1"/>
        <end position="21"/>
    </location>
</feature>
<accession>A0ABC8Z6I4</accession>
<dbReference type="Pfam" id="PF12937">
    <property type="entry name" value="F-box-like"/>
    <property type="match status" value="1"/>
</dbReference>
<proteinExistence type="predicted"/>
<dbReference type="SMART" id="SM00256">
    <property type="entry name" value="FBOX"/>
    <property type="match status" value="1"/>
</dbReference>
<gene>
    <name evidence="3" type="ORF">URODEC1_LOCUS41574</name>
</gene>
<dbReference type="CDD" id="cd09917">
    <property type="entry name" value="F-box_SF"/>
    <property type="match status" value="1"/>
</dbReference>
<dbReference type="InterPro" id="IPR001810">
    <property type="entry name" value="F-box_dom"/>
</dbReference>
<dbReference type="PANTHER" id="PTHR33207">
    <property type="entry name" value="F-BOX DOMAIN CONTAINING PROTEIN-RELATED"/>
    <property type="match status" value="1"/>
</dbReference>
<dbReference type="Gene3D" id="1.20.1280.50">
    <property type="match status" value="1"/>
</dbReference>
<evidence type="ECO:0000313" key="4">
    <source>
        <dbReference type="Proteomes" id="UP001497457"/>
    </source>
</evidence>
<evidence type="ECO:0000256" key="1">
    <source>
        <dbReference type="SAM" id="MobiDB-lite"/>
    </source>
</evidence>
<dbReference type="AlphaFoldDB" id="A0ABC8Z6I4"/>
<sequence>MAGGRQRRRRRRRRKARQSAATATHISSLGDDLLLEIFLRLPSLATLVRAACTCPAWRRVVSSSPAFRRRFNAGLFADINDNYIRLPLPIFAPADGSDVDPDVLAAIRGGDFGLTSLQQEPGNDAAPEPRRWSVVYCRDAGHLLLADWDAGPVLAVVNPLSRRRLNNIALPYEAMAAGRRGYLTFLRSVHWLSSSSNDDEDDPMAFRLVWLCHDESRVRAAVFSSDTWDWRVFPWAEGVEVRAAPPFDEDDTEWLHPGTQGKGGMLCWRVRKQERALALNTQTMEFSVWELPPPCWQLEDWHSRSFGVVVGETKDGEPCIVRDTAFGIDVLMRGVDDDDGAEKWLVDNGIHYWHVDALFDNSGRQEQDLLGVKDGFLYLATAEMVLLLRLETMEVTKLFPMPTGRHFNLARLYPYFMAWPVSLLLVA</sequence>